<dbReference type="SMART" id="SM00028">
    <property type="entry name" value="TPR"/>
    <property type="match status" value="2"/>
</dbReference>
<keyword evidence="1" id="KW-0677">Repeat</keyword>
<dbReference type="Proteomes" id="UP000689195">
    <property type="component" value="Unassembled WGS sequence"/>
</dbReference>
<dbReference type="OrthoDB" id="19588at2759"/>
<gene>
    <name evidence="4" type="ORF">PPENT_87.1.T0560155</name>
</gene>
<dbReference type="InterPro" id="IPR019734">
    <property type="entry name" value="TPR_rpt"/>
</dbReference>
<dbReference type="Pfam" id="PF07719">
    <property type="entry name" value="TPR_2"/>
    <property type="match status" value="1"/>
</dbReference>
<proteinExistence type="predicted"/>
<evidence type="ECO:0000313" key="5">
    <source>
        <dbReference type="Proteomes" id="UP000689195"/>
    </source>
</evidence>
<dbReference type="EMBL" id="CAJJDO010000056">
    <property type="protein sequence ID" value="CAD8172208.1"/>
    <property type="molecule type" value="Genomic_DNA"/>
</dbReference>
<evidence type="ECO:0000256" key="3">
    <source>
        <dbReference type="PROSITE-ProRule" id="PRU00339"/>
    </source>
</evidence>
<evidence type="ECO:0000256" key="1">
    <source>
        <dbReference type="ARBA" id="ARBA00022737"/>
    </source>
</evidence>
<comment type="caution">
    <text evidence="4">The sequence shown here is derived from an EMBL/GenBank/DDBJ whole genome shotgun (WGS) entry which is preliminary data.</text>
</comment>
<dbReference type="AlphaFoldDB" id="A0A8S1V445"/>
<sequence length="159" mass="18686">MLKRDLLIQLSFKIFQQSYLDKLIQSTLYIMEIVQENQRNMKSLQKLMMQFYINNLKNADTSFGNGICLLYLNKPKEAENLLKNSFTLKSDCYLGYYGYGLQLFSQAQYQQAIKHCVKALDINPQHVYSLHGKGKFNSINQMQLPIYQTKFDLFNILDE</sequence>
<evidence type="ECO:0000313" key="4">
    <source>
        <dbReference type="EMBL" id="CAD8172208.1"/>
    </source>
</evidence>
<reference evidence="4" key="1">
    <citation type="submission" date="2021-01" db="EMBL/GenBank/DDBJ databases">
        <authorList>
            <consortium name="Genoscope - CEA"/>
            <person name="William W."/>
        </authorList>
    </citation>
    <scope>NUCLEOTIDE SEQUENCE</scope>
</reference>
<keyword evidence="2 3" id="KW-0802">TPR repeat</keyword>
<dbReference type="PROSITE" id="PS50005">
    <property type="entry name" value="TPR"/>
    <property type="match status" value="1"/>
</dbReference>
<evidence type="ECO:0008006" key="6">
    <source>
        <dbReference type="Google" id="ProtNLM"/>
    </source>
</evidence>
<protein>
    <recommendedName>
        <fullName evidence="6">Tetratricopeptide repeat protein</fullName>
    </recommendedName>
</protein>
<evidence type="ECO:0000256" key="2">
    <source>
        <dbReference type="ARBA" id="ARBA00022803"/>
    </source>
</evidence>
<feature type="repeat" description="TPR" evidence="3">
    <location>
        <begin position="93"/>
        <end position="126"/>
    </location>
</feature>
<keyword evidence="5" id="KW-1185">Reference proteome</keyword>
<accession>A0A8S1V445</accession>
<organism evidence="4 5">
    <name type="scientific">Paramecium pentaurelia</name>
    <dbReference type="NCBI Taxonomy" id="43138"/>
    <lineage>
        <taxon>Eukaryota</taxon>
        <taxon>Sar</taxon>
        <taxon>Alveolata</taxon>
        <taxon>Ciliophora</taxon>
        <taxon>Intramacronucleata</taxon>
        <taxon>Oligohymenophorea</taxon>
        <taxon>Peniculida</taxon>
        <taxon>Parameciidae</taxon>
        <taxon>Paramecium</taxon>
    </lineage>
</organism>
<name>A0A8S1V445_9CILI</name>
<dbReference type="InterPro" id="IPR013105">
    <property type="entry name" value="TPR_2"/>
</dbReference>